<dbReference type="EMBL" id="VJMH01007169">
    <property type="protein sequence ID" value="KAF0685364.1"/>
    <property type="molecule type" value="Genomic_DNA"/>
</dbReference>
<evidence type="ECO:0000256" key="2">
    <source>
        <dbReference type="SAM" id="Phobius"/>
    </source>
</evidence>
<evidence type="ECO:0000256" key="3">
    <source>
        <dbReference type="SAM" id="SignalP"/>
    </source>
</evidence>
<feature type="signal peptide" evidence="3">
    <location>
        <begin position="1"/>
        <end position="23"/>
    </location>
</feature>
<reference evidence="4" key="2">
    <citation type="submission" date="2019-06" db="EMBL/GenBank/DDBJ databases">
        <title>Genomics analysis of Aphanomyces spp. identifies a new class of oomycete effector associated with host adaptation.</title>
        <authorList>
            <person name="Gaulin E."/>
        </authorList>
    </citation>
    <scope>NUCLEOTIDE SEQUENCE</scope>
    <source>
        <strain evidence="4">CBS 578.67</strain>
    </source>
</reference>
<protein>
    <submittedName>
        <fullName evidence="5">Aste57867_22723 protein</fullName>
    </submittedName>
</protein>
<dbReference type="AlphaFoldDB" id="A0A485LKZ1"/>
<accession>A0A485LKZ1</accession>
<feature type="region of interest" description="Disordered" evidence="1">
    <location>
        <begin position="148"/>
        <end position="190"/>
    </location>
</feature>
<sequence>MCPRRRRVRLATLGMLLMSLTTSSLVFEEIRTHWLPHPAARPATFDRRHGPADETTTLTNVVDSFRLMPSTGDACAACAGHGGCAYCRQYSLMPQAGCATTNSRCTAYTLMPSTDERPSATSRGKGQVATTTTSMPLIDTNYAIHRTGATVSPWPDETSGGDVRVRDTSIPHGDETSSPSIVDPTSHSNNKSGQLPAGIVAGVVAAAVAAASLVVFAIAKFRLRQKRELNPPSDLDPPDDRVDLESQTPYGPM</sequence>
<reference evidence="5 6" key="1">
    <citation type="submission" date="2019-03" db="EMBL/GenBank/DDBJ databases">
        <authorList>
            <person name="Gaulin E."/>
            <person name="Dumas B."/>
        </authorList>
    </citation>
    <scope>NUCLEOTIDE SEQUENCE [LARGE SCALE GENOMIC DNA]</scope>
    <source>
        <strain evidence="5">CBS 568.67</strain>
    </source>
</reference>
<feature type="compositionally biased region" description="Basic and acidic residues" evidence="1">
    <location>
        <begin position="163"/>
        <end position="175"/>
    </location>
</feature>
<keyword evidence="6" id="KW-1185">Reference proteome</keyword>
<evidence type="ECO:0000313" key="4">
    <source>
        <dbReference type="EMBL" id="KAF0685364.1"/>
    </source>
</evidence>
<evidence type="ECO:0000313" key="5">
    <source>
        <dbReference type="EMBL" id="VFT99376.1"/>
    </source>
</evidence>
<keyword evidence="2" id="KW-1133">Transmembrane helix</keyword>
<feature type="region of interest" description="Disordered" evidence="1">
    <location>
        <begin position="226"/>
        <end position="253"/>
    </location>
</feature>
<evidence type="ECO:0000313" key="6">
    <source>
        <dbReference type="Proteomes" id="UP000332933"/>
    </source>
</evidence>
<feature type="transmembrane region" description="Helical" evidence="2">
    <location>
        <begin position="195"/>
        <end position="219"/>
    </location>
</feature>
<feature type="chain" id="PRO_5036116552" evidence="3">
    <location>
        <begin position="24"/>
        <end position="253"/>
    </location>
</feature>
<keyword evidence="3" id="KW-0732">Signal</keyword>
<dbReference type="Proteomes" id="UP000332933">
    <property type="component" value="Unassembled WGS sequence"/>
</dbReference>
<gene>
    <name evidence="5" type="primary">Aste57867_22723</name>
    <name evidence="4" type="ORF">As57867_022653</name>
    <name evidence="5" type="ORF">ASTE57867_22723</name>
</gene>
<proteinExistence type="predicted"/>
<dbReference type="EMBL" id="CAADRA010007195">
    <property type="protein sequence ID" value="VFT99376.1"/>
    <property type="molecule type" value="Genomic_DNA"/>
</dbReference>
<feature type="compositionally biased region" description="Polar residues" evidence="1">
    <location>
        <begin position="176"/>
        <end position="190"/>
    </location>
</feature>
<organism evidence="5 6">
    <name type="scientific">Aphanomyces stellatus</name>
    <dbReference type="NCBI Taxonomy" id="120398"/>
    <lineage>
        <taxon>Eukaryota</taxon>
        <taxon>Sar</taxon>
        <taxon>Stramenopiles</taxon>
        <taxon>Oomycota</taxon>
        <taxon>Saprolegniomycetes</taxon>
        <taxon>Saprolegniales</taxon>
        <taxon>Verrucalvaceae</taxon>
        <taxon>Aphanomyces</taxon>
    </lineage>
</organism>
<name>A0A485LKZ1_9STRA</name>
<keyword evidence="2" id="KW-0812">Transmembrane</keyword>
<keyword evidence="2" id="KW-0472">Membrane</keyword>
<evidence type="ECO:0000256" key="1">
    <source>
        <dbReference type="SAM" id="MobiDB-lite"/>
    </source>
</evidence>